<dbReference type="PANTHER" id="PTHR31897">
    <property type="entry name" value="PROTEIN CBG17011-RELATED"/>
    <property type="match status" value="1"/>
</dbReference>
<gene>
    <name evidence="4" type="ORF">CELE_Y43F8B.10</name>
    <name evidence="4 6" type="ORF">Y43F8B.10</name>
</gene>
<reference evidence="4 5" key="1">
    <citation type="journal article" date="1998" name="Science">
        <title>Genome sequence of the nematode C. elegans: a platform for investigating biology.</title>
        <authorList>
            <consortium name="The C. elegans sequencing consortium"/>
            <person name="Sulson J.E."/>
            <person name="Waterston R."/>
        </authorList>
    </citation>
    <scope>NUCLEOTIDE SEQUENCE [LARGE SCALE GENOMIC DNA]</scope>
    <source>
        <strain evidence="4 5">Bristol N2</strain>
    </source>
</reference>
<dbReference type="Pfam" id="PF01579">
    <property type="entry name" value="DUF19"/>
    <property type="match status" value="1"/>
</dbReference>
<dbReference type="KEGG" id="cel:CELE_Y43F8B.10"/>
<dbReference type="Proteomes" id="UP000001940">
    <property type="component" value="Chromosome V"/>
</dbReference>
<dbReference type="GeneID" id="189873"/>
<sequence length="218" mass="25040">MGISKTRPKQKLLQAPPILDPDPAPFAPNSSETRTGKYFIYAFIILSIFINGASNYAWFSTFYECSKAEEIVQRMCAPKLERLELLIESTVPEFAMTPIGRDMARKCAEVEECLGAVQCSQPELRSDFLQKCSIFQFFHTEFATCRDVLQKSSKIRENCVKKLFATGPISCDVLNEHLECYRTKIEENCDTDAVFMYHFDIHMYNYAQIMNCTEVELD</sequence>
<dbReference type="EMBL" id="BX284605">
    <property type="protein sequence ID" value="CAA21506.3"/>
    <property type="molecule type" value="Genomic_DNA"/>
</dbReference>
<feature type="region of interest" description="Disordered" evidence="1">
    <location>
        <begin position="1"/>
        <end position="26"/>
    </location>
</feature>
<protein>
    <submittedName>
        <fullName evidence="4">T20D4.11-like domain-containing protein</fullName>
    </submittedName>
</protein>
<dbReference type="CTD" id="189873"/>
<dbReference type="HOGENOM" id="CLU_1267918_0_0_1"/>
<dbReference type="AGR" id="WB:WBGene00012820"/>
<feature type="domain" description="T20D4.11-like" evidence="3">
    <location>
        <begin position="65"/>
        <end position="212"/>
    </location>
</feature>
<evidence type="ECO:0000313" key="4">
    <source>
        <dbReference type="EMBL" id="CAA21506.3"/>
    </source>
</evidence>
<keyword evidence="2" id="KW-0472">Membrane</keyword>
<accession>Q9XWY0</accession>
<evidence type="ECO:0000259" key="3">
    <source>
        <dbReference type="Pfam" id="PF01579"/>
    </source>
</evidence>
<keyword evidence="2" id="KW-0812">Transmembrane</keyword>
<dbReference type="Bgee" id="WBGene00012820">
    <property type="expression patterns" value="Expressed in material anatomical entity and 2 other cell types or tissues"/>
</dbReference>
<dbReference type="InterPro" id="IPR002542">
    <property type="entry name" value="T20D4.11-like_dom"/>
</dbReference>
<dbReference type="eggNOG" id="ENOG502TIBE">
    <property type="taxonomic scope" value="Eukaryota"/>
</dbReference>
<dbReference type="WormBase" id="Y43F8B.10">
    <property type="protein sequence ID" value="CE43085"/>
    <property type="gene ID" value="WBGene00012820"/>
</dbReference>
<feature type="transmembrane region" description="Helical" evidence="2">
    <location>
        <begin position="38"/>
        <end position="59"/>
    </location>
</feature>
<dbReference type="PANTHER" id="PTHR31897:SF12">
    <property type="entry name" value="DUF19 DOMAIN-CONTAINING PROTEIN"/>
    <property type="match status" value="1"/>
</dbReference>
<evidence type="ECO:0000256" key="2">
    <source>
        <dbReference type="SAM" id="Phobius"/>
    </source>
</evidence>
<dbReference type="RefSeq" id="NP_507789.3">
    <property type="nucleotide sequence ID" value="NM_075388.3"/>
</dbReference>
<evidence type="ECO:0000313" key="5">
    <source>
        <dbReference type="Proteomes" id="UP000001940"/>
    </source>
</evidence>
<proteinExistence type="predicted"/>
<dbReference type="OMA" id="CAEVEEC"/>
<feature type="compositionally biased region" description="Basic residues" evidence="1">
    <location>
        <begin position="1"/>
        <end position="10"/>
    </location>
</feature>
<dbReference type="PaxDb" id="6239-Y43F8B.10"/>
<dbReference type="InParanoid" id="Q9XWY0"/>
<evidence type="ECO:0000256" key="1">
    <source>
        <dbReference type="SAM" id="MobiDB-lite"/>
    </source>
</evidence>
<keyword evidence="5" id="KW-1185">Reference proteome</keyword>
<keyword evidence="2" id="KW-1133">Transmembrane helix</keyword>
<evidence type="ECO:0000313" key="6">
    <source>
        <dbReference type="WormBase" id="Y43F8B.10"/>
    </source>
</evidence>
<dbReference type="OrthoDB" id="5863784at2759"/>
<dbReference type="UCSC" id="Y43F8B.10">
    <property type="organism name" value="c. elegans"/>
</dbReference>
<dbReference type="AlphaFoldDB" id="Q9XWY0"/>
<organism evidence="4 5">
    <name type="scientific">Caenorhabditis elegans</name>
    <dbReference type="NCBI Taxonomy" id="6239"/>
    <lineage>
        <taxon>Eukaryota</taxon>
        <taxon>Metazoa</taxon>
        <taxon>Ecdysozoa</taxon>
        <taxon>Nematoda</taxon>
        <taxon>Chromadorea</taxon>
        <taxon>Rhabditida</taxon>
        <taxon>Rhabditina</taxon>
        <taxon>Rhabditomorpha</taxon>
        <taxon>Rhabditoidea</taxon>
        <taxon>Rhabditidae</taxon>
        <taxon>Peloderinae</taxon>
        <taxon>Caenorhabditis</taxon>
    </lineage>
</organism>
<dbReference type="FunCoup" id="Q9XWY0">
    <property type="interactions" value="313"/>
</dbReference>
<name>Q9XWY0_CAEEL</name>